<gene>
    <name evidence="4" type="ORF">DS745_09220</name>
</gene>
<comment type="caution">
    <text evidence="4">The sequence shown here is derived from an EMBL/GenBank/DDBJ whole genome shotgun (WGS) entry which is preliminary data.</text>
</comment>
<dbReference type="AlphaFoldDB" id="A0A4Q0VU06"/>
<evidence type="ECO:0000313" key="4">
    <source>
        <dbReference type="EMBL" id="RXJ01651.1"/>
    </source>
</evidence>
<dbReference type="Proteomes" id="UP000290649">
    <property type="component" value="Unassembled WGS sequence"/>
</dbReference>
<dbReference type="InterPro" id="IPR012854">
    <property type="entry name" value="Cu_amine_oxidase-like_N"/>
</dbReference>
<dbReference type="InterPro" id="IPR014044">
    <property type="entry name" value="CAP_dom"/>
</dbReference>
<name>A0A4Q0VU06_9BACI</name>
<dbReference type="SUPFAM" id="SSF55797">
    <property type="entry name" value="PR-1-like"/>
    <property type="match status" value="1"/>
</dbReference>
<reference evidence="4 5" key="1">
    <citation type="journal article" date="2019" name="Int. J. Syst. Evol. Microbiol.">
        <title>Anaerobacillus alkaliphilus sp. nov., a novel alkaliphilic and moderately halophilic bacterium.</title>
        <authorList>
            <person name="Borsodi A.K."/>
            <person name="Aszalos J.M."/>
            <person name="Bihari P."/>
            <person name="Nagy I."/>
            <person name="Schumann P."/>
            <person name="Sproer C."/>
            <person name="Kovacs A.L."/>
            <person name="Boka K."/>
            <person name="Dobosy P."/>
            <person name="Ovari M."/>
            <person name="Szili-Kovacs T."/>
            <person name="Toth E."/>
        </authorList>
    </citation>
    <scope>NUCLEOTIDE SEQUENCE [LARGE SCALE GENOMIC DNA]</scope>
    <source>
        <strain evidence="4 5">B16-10</strain>
    </source>
</reference>
<feature type="domain" description="Copper amine oxidase-like N-terminal" evidence="3">
    <location>
        <begin position="32"/>
        <end position="151"/>
    </location>
</feature>
<dbReference type="OrthoDB" id="9783944at2"/>
<evidence type="ECO:0008006" key="6">
    <source>
        <dbReference type="Google" id="ProtNLM"/>
    </source>
</evidence>
<proteinExistence type="predicted"/>
<dbReference type="Pfam" id="PF00188">
    <property type="entry name" value="CAP"/>
    <property type="match status" value="1"/>
</dbReference>
<evidence type="ECO:0000313" key="5">
    <source>
        <dbReference type="Proteomes" id="UP000290649"/>
    </source>
</evidence>
<dbReference type="Gene3D" id="3.40.33.10">
    <property type="entry name" value="CAP"/>
    <property type="match status" value="1"/>
</dbReference>
<feature type="chain" id="PRO_5020422428" description="Copper amine oxidase" evidence="1">
    <location>
        <begin position="26"/>
        <end position="303"/>
    </location>
</feature>
<protein>
    <recommendedName>
        <fullName evidence="6">Copper amine oxidase</fullName>
    </recommendedName>
</protein>
<dbReference type="SUPFAM" id="SSF55383">
    <property type="entry name" value="Copper amine oxidase, domain N"/>
    <property type="match status" value="1"/>
</dbReference>
<feature type="domain" description="SCP" evidence="2">
    <location>
        <begin position="185"/>
        <end position="300"/>
    </location>
</feature>
<evidence type="ECO:0000259" key="3">
    <source>
        <dbReference type="Pfam" id="PF07833"/>
    </source>
</evidence>
<dbReference type="RefSeq" id="WP_129077953.1">
    <property type="nucleotide sequence ID" value="NZ_QOUX01000032.1"/>
</dbReference>
<dbReference type="PANTHER" id="PTHR31157:SF1">
    <property type="entry name" value="SCP DOMAIN-CONTAINING PROTEIN"/>
    <property type="match status" value="1"/>
</dbReference>
<keyword evidence="5" id="KW-1185">Reference proteome</keyword>
<dbReference type="EMBL" id="QOUX01000032">
    <property type="protein sequence ID" value="RXJ01651.1"/>
    <property type="molecule type" value="Genomic_DNA"/>
</dbReference>
<dbReference type="Pfam" id="PF07833">
    <property type="entry name" value="Cu_amine_oxidN1"/>
    <property type="match status" value="1"/>
</dbReference>
<dbReference type="InterPro" id="IPR035940">
    <property type="entry name" value="CAP_sf"/>
</dbReference>
<dbReference type="PANTHER" id="PTHR31157">
    <property type="entry name" value="SCP DOMAIN-CONTAINING PROTEIN"/>
    <property type="match status" value="1"/>
</dbReference>
<sequence length="303" mass="34616">MGKFVTFGSLLLFIMIGFQTQTASANTIQVFVDGKKIHFSDMMPIIENGRVLVPLRAVQEGFGSNINWDQQTRMITSVKDKGSQQTKLIYQIDSPYVLQHYQNGNQQQQMVEKIDVPAKLVQNRTMVPLRSTTESMGYSVQWSQKDWTVTIKSNPSIKPIAGDLQYPVSGESEKLVEMEFDIFFLTNAERVKHGVKPLILDLEVNQVARKKSQDMHDQRYFAHRSPVYGSPFDMLTHFGITYRSAGENIAAGYQSAQAVVTGWMNSEGHRKNILNSRFERIGVGYYYGANEYRSYYTQMFLTK</sequence>
<feature type="signal peptide" evidence="1">
    <location>
        <begin position="1"/>
        <end position="25"/>
    </location>
</feature>
<evidence type="ECO:0000256" key="1">
    <source>
        <dbReference type="SAM" id="SignalP"/>
    </source>
</evidence>
<keyword evidence="1" id="KW-0732">Signal</keyword>
<dbReference type="InterPro" id="IPR036582">
    <property type="entry name" value="Mao_N_sf"/>
</dbReference>
<dbReference type="Gene3D" id="3.30.457.10">
    <property type="entry name" value="Copper amine oxidase-like, N-terminal domain"/>
    <property type="match status" value="1"/>
</dbReference>
<organism evidence="4 5">
    <name type="scientific">Anaerobacillus alkaliphilus</name>
    <dbReference type="NCBI Taxonomy" id="1548597"/>
    <lineage>
        <taxon>Bacteria</taxon>
        <taxon>Bacillati</taxon>
        <taxon>Bacillota</taxon>
        <taxon>Bacilli</taxon>
        <taxon>Bacillales</taxon>
        <taxon>Bacillaceae</taxon>
        <taxon>Anaerobacillus</taxon>
    </lineage>
</organism>
<dbReference type="CDD" id="cd05379">
    <property type="entry name" value="CAP_bacterial"/>
    <property type="match status" value="1"/>
</dbReference>
<evidence type="ECO:0000259" key="2">
    <source>
        <dbReference type="Pfam" id="PF00188"/>
    </source>
</evidence>
<accession>A0A4Q0VU06</accession>